<dbReference type="SUPFAM" id="SSF51445">
    <property type="entry name" value="(Trans)glycosidases"/>
    <property type="match status" value="1"/>
</dbReference>
<evidence type="ECO:0000313" key="3">
    <source>
        <dbReference type="Proteomes" id="UP001217476"/>
    </source>
</evidence>
<sequence>MFPLRATYRLQLNKDFTFAHAQAVIPHLVELGVSHAYLSPILMARPGSTHGYDTVDHTRINPELGTLEEFRALVTALRASDMGVLLDFVPNHMGVGGAANPLWLDVLKHGKTSRYADWFDIDWMPPCDALKGKILVPFLGKSHAQCLADGDFELRADADGLSVWAHGEHKLPLSPETEKSLQQHYGSTEATIAALSGPSGRAALDELMAAQHWRAAHYATAGDEINYRRFFVNSDLAGIRVDRPDVFAHSHQLILQLIEDDLIDGLRIDHIDGLLDPQGYLETLRAHAPKLSYLVVEKILAPHERLRRSWPIEGTTGYEVGALLTRTLVAAEAEPALTKTYADFIGPLTAPEDETYACKLRIMDNELAAELSTLSGLLTDLAWSVPATADLTTLGLRRAVREVIAHLSVYRTYIDDAGSTARDRREIGRAIAMARRSRLQDRPATYDFLENLFCLGLSHAYDPALVAKVIGRFQQYSGPMMAKGLEDTALYRYNRLVALNEVGAHPDRFSVSIAAFHDANRRRLAETPLGMISTSTHDTKRGEDIRAVISTMADHPAQWSSSVVAWRDLLTRESITGLQPNELYLFFQLLLGGWPIVEPATDLADRLTGAMLKSAREARQFTDWNFNNSQHEKNIERFVAEALQCQPFITRFLADRQLFLITAKRKALIQTVLKLTIPGIPDIYRGAEDWEQSFVDPDNRRPLDFTHLAHRLADPSAPDREKLLVTQSLLQLRRRLPDLFLEGSYEPVQAPASILKFNRKKSSSMLAVLADLSPGHQRVLEFDASGWVNVVEQAGVRVLLRQ</sequence>
<dbReference type="InterPro" id="IPR012767">
    <property type="entry name" value="Trehalose_TreY"/>
</dbReference>
<reference evidence="2" key="1">
    <citation type="submission" date="2023-03" db="EMBL/GenBank/DDBJ databases">
        <title>Andean soil-derived lignocellulolytic bacterial consortium as a source of novel taxa and putative plastic-active enzymes.</title>
        <authorList>
            <person name="Diaz-Garcia L."/>
            <person name="Chuvochina M."/>
            <person name="Feuerriegel G."/>
            <person name="Bunk B."/>
            <person name="Sproer C."/>
            <person name="Streit W.R."/>
            <person name="Rodriguez L.M."/>
            <person name="Overmann J."/>
            <person name="Jimenez D.J."/>
        </authorList>
    </citation>
    <scope>NUCLEOTIDE SEQUENCE</scope>
    <source>
        <strain evidence="2">MAG 4196</strain>
    </source>
</reference>
<dbReference type="Proteomes" id="UP001217476">
    <property type="component" value="Chromosome"/>
</dbReference>
<organism evidence="2 3">
    <name type="scientific">Candidatus Devosia phytovorans</name>
    <dbReference type="NCBI Taxonomy" id="3121372"/>
    <lineage>
        <taxon>Bacteria</taxon>
        <taxon>Pseudomonadati</taxon>
        <taxon>Pseudomonadota</taxon>
        <taxon>Alphaproteobacteria</taxon>
        <taxon>Hyphomicrobiales</taxon>
        <taxon>Devosiaceae</taxon>
        <taxon>Devosia</taxon>
    </lineage>
</organism>
<evidence type="ECO:0000313" key="2">
    <source>
        <dbReference type="EMBL" id="WEK04379.1"/>
    </source>
</evidence>
<dbReference type="InterPro" id="IPR006047">
    <property type="entry name" value="GH13_cat_dom"/>
</dbReference>
<dbReference type="GO" id="GO:0005992">
    <property type="term" value="P:trehalose biosynthetic process"/>
    <property type="evidence" value="ECO:0007669"/>
    <property type="project" value="TreeGrafter"/>
</dbReference>
<accession>A0AAJ5VT88</accession>
<dbReference type="CDD" id="cd11336">
    <property type="entry name" value="AmyAc_MTSase"/>
    <property type="match status" value="1"/>
</dbReference>
<dbReference type="PANTHER" id="PTHR10357">
    <property type="entry name" value="ALPHA-AMYLASE FAMILY MEMBER"/>
    <property type="match status" value="1"/>
</dbReference>
<dbReference type="InterPro" id="IPR013797">
    <property type="entry name" value="Maltooligo_trehalose_synth_4"/>
</dbReference>
<dbReference type="PANTHER" id="PTHR10357:SF216">
    <property type="entry name" value="MALTOOLIGOSYL TREHALOSE SYNTHASE-RELATED"/>
    <property type="match status" value="1"/>
</dbReference>
<protein>
    <submittedName>
        <fullName evidence="2">Malto-oligosyltrehalose synthase</fullName>
    </submittedName>
</protein>
<evidence type="ECO:0000259" key="1">
    <source>
        <dbReference type="SMART" id="SM00642"/>
    </source>
</evidence>
<dbReference type="EMBL" id="CP119312">
    <property type="protein sequence ID" value="WEK04379.1"/>
    <property type="molecule type" value="Genomic_DNA"/>
</dbReference>
<dbReference type="Pfam" id="PF00128">
    <property type="entry name" value="Alpha-amylase"/>
    <property type="match status" value="1"/>
</dbReference>
<proteinExistence type="predicted"/>
<dbReference type="GO" id="GO:0030980">
    <property type="term" value="P:alpha-glucan catabolic process"/>
    <property type="evidence" value="ECO:0007669"/>
    <property type="project" value="TreeGrafter"/>
</dbReference>
<feature type="domain" description="Glycosyl hydrolase family 13 catalytic" evidence="1">
    <location>
        <begin position="16"/>
        <end position="733"/>
    </location>
</feature>
<name>A0AAJ5VT88_9HYPH</name>
<dbReference type="SMART" id="SM00642">
    <property type="entry name" value="Aamy"/>
    <property type="match status" value="1"/>
</dbReference>
<dbReference type="AlphaFoldDB" id="A0AAJ5VT88"/>
<dbReference type="NCBIfam" id="TIGR02401">
    <property type="entry name" value="trehalose_TreY"/>
    <property type="match status" value="1"/>
</dbReference>
<dbReference type="GO" id="GO:0047470">
    <property type="term" value="F:(1,4)-alpha-D-glucan 1-alpha-D-glucosylmutase activity"/>
    <property type="evidence" value="ECO:0007669"/>
    <property type="project" value="TreeGrafter"/>
</dbReference>
<dbReference type="Gene3D" id="1.10.10.470">
    <property type="entry name" value="Maltooligosyl trehalose synthase, domain 4"/>
    <property type="match status" value="1"/>
</dbReference>
<dbReference type="Gene3D" id="3.20.20.80">
    <property type="entry name" value="Glycosidases"/>
    <property type="match status" value="1"/>
</dbReference>
<dbReference type="Gene3D" id="3.30.1590.10">
    <property type="entry name" value="Maltooligosyl trehalose synthase, domain 2"/>
    <property type="match status" value="1"/>
</dbReference>
<dbReference type="Gene3D" id="1.10.150.200">
    <property type="entry name" value="Maltooligosyl trehalose synthase, domain 3"/>
    <property type="match status" value="1"/>
</dbReference>
<gene>
    <name evidence="2" type="primary">treY</name>
    <name evidence="2" type="ORF">P0Y65_19730</name>
</gene>
<dbReference type="InterPro" id="IPR017853">
    <property type="entry name" value="GH"/>
</dbReference>